<dbReference type="OrthoDB" id="9801841at2"/>
<proteinExistence type="predicted"/>
<dbReference type="SMART" id="SM00331">
    <property type="entry name" value="PP2C_SIG"/>
    <property type="match status" value="1"/>
</dbReference>
<dbReference type="InterPro" id="IPR001932">
    <property type="entry name" value="PPM-type_phosphatase-like_dom"/>
</dbReference>
<dbReference type="STRING" id="1218173.BALCAV_0213065"/>
<dbReference type="EMBL" id="JALP01000298">
    <property type="protein sequence ID" value="THG88888.1"/>
    <property type="molecule type" value="Genomic_DNA"/>
</dbReference>
<evidence type="ECO:0000313" key="5">
    <source>
        <dbReference type="Proteomes" id="UP000297014"/>
    </source>
</evidence>
<dbReference type="Proteomes" id="UP000297014">
    <property type="component" value="Unassembled WGS sequence"/>
</dbReference>
<reference evidence="2 4" key="1">
    <citation type="journal article" date="2014" name="Genome Announc.">
        <title>Draft Genome Sequence of Bacillus alcalophilus AV1934, a Classic Alkaliphile Isolated from Human Feces in 1934.</title>
        <authorList>
            <person name="Attie O."/>
            <person name="Jayaprakash A."/>
            <person name="Shah H."/>
            <person name="Paulsen I.T."/>
            <person name="Morino M."/>
            <person name="Takahashi Y."/>
            <person name="Narumi I."/>
            <person name="Sachidanandam R."/>
            <person name="Satoh K."/>
            <person name="Ito M."/>
            <person name="Krulwich T.A."/>
        </authorList>
    </citation>
    <scope>NUCLEOTIDE SEQUENCE [LARGE SCALE GENOMIC DNA]</scope>
    <source>
        <strain evidence="2 4">AV1934</strain>
    </source>
</reference>
<dbReference type="Gene3D" id="3.60.40.10">
    <property type="entry name" value="PPM-type phosphatase domain"/>
    <property type="match status" value="1"/>
</dbReference>
<protein>
    <recommendedName>
        <fullName evidence="1">PPM-type phosphatase domain-containing protein</fullName>
    </recommendedName>
</protein>
<evidence type="ECO:0000259" key="1">
    <source>
        <dbReference type="PROSITE" id="PS51746"/>
    </source>
</evidence>
<gene>
    <name evidence="3" type="ORF">AJ85_20750</name>
    <name evidence="2" type="ORF">BALCAV_0213065</name>
</gene>
<dbReference type="CDD" id="cd00143">
    <property type="entry name" value="PP2Cc"/>
    <property type="match status" value="1"/>
</dbReference>
<dbReference type="Proteomes" id="UP000002754">
    <property type="component" value="Unassembled WGS sequence"/>
</dbReference>
<evidence type="ECO:0000313" key="4">
    <source>
        <dbReference type="Proteomes" id="UP000002754"/>
    </source>
</evidence>
<feature type="domain" description="PPM-type phosphatase" evidence="1">
    <location>
        <begin position="8"/>
        <end position="284"/>
    </location>
</feature>
<accession>A0A094WLW6</accession>
<organism evidence="2 4">
    <name type="scientific">Alkalihalobacillus alcalophilus ATCC 27647 = CGMCC 1.3604</name>
    <dbReference type="NCBI Taxonomy" id="1218173"/>
    <lineage>
        <taxon>Bacteria</taxon>
        <taxon>Bacillati</taxon>
        <taxon>Bacillota</taxon>
        <taxon>Bacilli</taxon>
        <taxon>Bacillales</taxon>
        <taxon>Bacillaceae</taxon>
        <taxon>Alkalihalobacillus</taxon>
    </lineage>
</organism>
<dbReference type="Pfam" id="PF13672">
    <property type="entry name" value="PP2C_2"/>
    <property type="match status" value="1"/>
</dbReference>
<dbReference type="SUPFAM" id="SSF81606">
    <property type="entry name" value="PP2C-like"/>
    <property type="match status" value="1"/>
</dbReference>
<keyword evidence="4" id="KW-1185">Reference proteome</keyword>
<dbReference type="AlphaFoldDB" id="A0A094WLW6"/>
<dbReference type="RefSeq" id="WP_003324151.1">
    <property type="nucleotide sequence ID" value="NZ_ALPT02000041.1"/>
</dbReference>
<dbReference type="SMART" id="SM00332">
    <property type="entry name" value="PP2Cc"/>
    <property type="match status" value="1"/>
</dbReference>
<dbReference type="eggNOG" id="COG0631">
    <property type="taxonomic scope" value="Bacteria"/>
</dbReference>
<evidence type="ECO:0000313" key="2">
    <source>
        <dbReference type="EMBL" id="KGA96948.1"/>
    </source>
</evidence>
<comment type="caution">
    <text evidence="2">The sequence shown here is derived from an EMBL/GenBank/DDBJ whole genome shotgun (WGS) entry which is preliminary data.</text>
</comment>
<name>A0A094WLW6_ALKAL</name>
<dbReference type="EMBL" id="ALPT02000041">
    <property type="protein sequence ID" value="KGA96948.1"/>
    <property type="molecule type" value="Genomic_DNA"/>
</dbReference>
<evidence type="ECO:0000313" key="3">
    <source>
        <dbReference type="EMBL" id="THG88888.1"/>
    </source>
</evidence>
<dbReference type="PROSITE" id="PS51746">
    <property type="entry name" value="PPM_2"/>
    <property type="match status" value="1"/>
</dbReference>
<dbReference type="InterPro" id="IPR036457">
    <property type="entry name" value="PPM-type-like_dom_sf"/>
</dbReference>
<reference evidence="3 5" key="2">
    <citation type="submission" date="2014-01" db="EMBL/GenBank/DDBJ databases">
        <title>Draft genome sequencing of Bacillus alcalophilus CGMCC 1.3604.</title>
        <authorList>
            <person name="Yang J."/>
            <person name="Diao L."/>
            <person name="Yang S."/>
        </authorList>
    </citation>
    <scope>NUCLEOTIDE SEQUENCE [LARGE SCALE GENOMIC DNA]</scope>
    <source>
        <strain evidence="3 5">CGMCC 1.3604</strain>
    </source>
</reference>
<sequence length="312" mass="35966">MTFNENWQIGLATHTGPVKDRNEDNYFLRMTLDPKGQEFGVLAIADGMGGYQDGAEASKLVVKKLDSWWLKRVPKLLKKKNLQQHLSSEFEKLFVQMNQELLQIGSKLGTTLSLIVMYGGHYQLYHVGDSRIYQVKGSQGFQRFIHQQQQHDISLAEQLTEELEGEIEMALLTEDHSWVEQQVKKGKLTREQARNHRKRNMLTQCLGIEEHVDPFEQVGFYHSSDLFLLCSDGFYSMFSDEEIIMTLQGLEKEYTDLQLIADYLVKLANFSGTRDNITVLLVRNVFAKDQVTESEQKSFLQSLFSRTKRGTP</sequence>